<dbReference type="Proteomes" id="UP000004980">
    <property type="component" value="Unassembled WGS sequence"/>
</dbReference>
<accession>A0ABN0FMP6</accession>
<organism evidence="1 2">
    <name type="scientific">Paraburkholderia hospita</name>
    <dbReference type="NCBI Taxonomy" id="169430"/>
    <lineage>
        <taxon>Bacteria</taxon>
        <taxon>Pseudomonadati</taxon>
        <taxon>Pseudomonadota</taxon>
        <taxon>Betaproteobacteria</taxon>
        <taxon>Burkholderiales</taxon>
        <taxon>Burkholderiaceae</taxon>
        <taxon>Paraburkholderia</taxon>
    </lineage>
</organism>
<sequence length="97" mass="10637">MRLVATCQRVNDDAIFTLDVRLEVQRKKRVIQTFLSEHATSALLVANATLKPGAGGSNVMNGICKHGHIWLLQWVPAATVRAGGMSEQSPLARTRRT</sequence>
<reference evidence="1 2" key="1">
    <citation type="journal article" date="2012" name="J. Bacteriol.">
        <title>Draft Genome Sequence of the Soil Bacterium Burkholderia terrae Strain BS001, Which Interacts with Fungal Surface Structures.</title>
        <authorList>
            <person name="Nazir R."/>
            <person name="Hansen M.A."/>
            <person name="Sorensen S."/>
            <person name="van Elsas J.D."/>
        </authorList>
    </citation>
    <scope>NUCLEOTIDE SEQUENCE [LARGE SCALE GENOMIC DNA]</scope>
    <source>
        <strain evidence="1 2">BS001</strain>
    </source>
</reference>
<name>A0ABN0FMP6_9BURK</name>
<evidence type="ECO:0000313" key="2">
    <source>
        <dbReference type="Proteomes" id="UP000004980"/>
    </source>
</evidence>
<protein>
    <submittedName>
        <fullName evidence="1">Uncharacterized protein</fullName>
    </submittedName>
</protein>
<proteinExistence type="predicted"/>
<gene>
    <name evidence="1" type="ORF">WQE_15809</name>
</gene>
<evidence type="ECO:0000313" key="1">
    <source>
        <dbReference type="EMBL" id="EIN00061.1"/>
    </source>
</evidence>
<dbReference type="EMBL" id="AKAU01000084">
    <property type="protein sequence ID" value="EIN00061.1"/>
    <property type="molecule type" value="Genomic_DNA"/>
</dbReference>
<comment type="caution">
    <text evidence="1">The sequence shown here is derived from an EMBL/GenBank/DDBJ whole genome shotgun (WGS) entry which is preliminary data.</text>
</comment>
<keyword evidence="2" id="KW-1185">Reference proteome</keyword>